<evidence type="ECO:0000313" key="3">
    <source>
        <dbReference type="EMBL" id="KAJ6052386.1"/>
    </source>
</evidence>
<dbReference type="Pfam" id="PF23584">
    <property type="entry name" value="DUF7136"/>
    <property type="match status" value="1"/>
</dbReference>
<feature type="signal peptide" evidence="1">
    <location>
        <begin position="1"/>
        <end position="22"/>
    </location>
</feature>
<gene>
    <name evidence="3" type="ORF">N7460_002920</name>
</gene>
<dbReference type="Proteomes" id="UP001219568">
    <property type="component" value="Unassembled WGS sequence"/>
</dbReference>
<evidence type="ECO:0000256" key="1">
    <source>
        <dbReference type="SAM" id="SignalP"/>
    </source>
</evidence>
<reference evidence="3" key="2">
    <citation type="submission" date="2023-01" db="EMBL/GenBank/DDBJ databases">
        <authorList>
            <person name="Petersen C."/>
        </authorList>
    </citation>
    <scope>NUCLEOTIDE SEQUENCE</scope>
    <source>
        <strain evidence="3">IBT 15450</strain>
    </source>
</reference>
<feature type="domain" description="DUF7136" evidence="2">
    <location>
        <begin position="26"/>
        <end position="257"/>
    </location>
</feature>
<evidence type="ECO:0000259" key="2">
    <source>
        <dbReference type="Pfam" id="PF23584"/>
    </source>
</evidence>
<proteinExistence type="predicted"/>
<feature type="chain" id="PRO_5041990726" description="DUF7136 domain-containing protein" evidence="1">
    <location>
        <begin position="23"/>
        <end position="287"/>
    </location>
</feature>
<keyword evidence="1" id="KW-0732">Signal</keyword>
<accession>A0AAD6IKW2</accession>
<keyword evidence="4" id="KW-1185">Reference proteome</keyword>
<organism evidence="3 4">
    <name type="scientific">Penicillium canescens</name>
    <dbReference type="NCBI Taxonomy" id="5083"/>
    <lineage>
        <taxon>Eukaryota</taxon>
        <taxon>Fungi</taxon>
        <taxon>Dikarya</taxon>
        <taxon>Ascomycota</taxon>
        <taxon>Pezizomycotina</taxon>
        <taxon>Eurotiomycetes</taxon>
        <taxon>Eurotiomycetidae</taxon>
        <taxon>Eurotiales</taxon>
        <taxon>Aspergillaceae</taxon>
        <taxon>Penicillium</taxon>
    </lineage>
</organism>
<dbReference type="AlphaFoldDB" id="A0AAD6IKW2"/>
<protein>
    <recommendedName>
        <fullName evidence="2">DUF7136 domain-containing protein</fullName>
    </recommendedName>
</protein>
<sequence length="287" mass="31157">MFSFKACLLALSVVVNLATVNATGLGLAEIDLVFPRNDTFEPMPLMPIVFAVKNNPAFQQISPSMTYKVGLLHRGKGGNSTFLPLQPLSTDDLVDNKTETQFVYFGIANHFNTENTWEFGWSMSWSNCSTSDNGTDYDNAHTRNDVDGFHERYYDVYQSIIFTTKKGGRQANLTTLTTDEDCGKTPAFAFEVIQTLTNPTETFLGQSDRGPPKCALLASPTPTLSPCKASMAPEAASSITSSLTSHECTAATPAVSCPPKTDGAIRSLCQAAWWTAGAAWLLCSIFC</sequence>
<reference evidence="3" key="1">
    <citation type="journal article" date="2023" name="IMA Fungus">
        <title>Comparative genomic study of the Penicillium genus elucidates a diverse pangenome and 15 lateral gene transfer events.</title>
        <authorList>
            <person name="Petersen C."/>
            <person name="Sorensen T."/>
            <person name="Nielsen M.R."/>
            <person name="Sondergaard T.E."/>
            <person name="Sorensen J.L."/>
            <person name="Fitzpatrick D.A."/>
            <person name="Frisvad J.C."/>
            <person name="Nielsen K.L."/>
        </authorList>
    </citation>
    <scope>NUCLEOTIDE SEQUENCE</scope>
    <source>
        <strain evidence="3">IBT 15450</strain>
    </source>
</reference>
<dbReference type="InterPro" id="IPR055560">
    <property type="entry name" value="DUF7136"/>
</dbReference>
<dbReference type="EMBL" id="JAQJZL010000002">
    <property type="protein sequence ID" value="KAJ6052386.1"/>
    <property type="molecule type" value="Genomic_DNA"/>
</dbReference>
<evidence type="ECO:0000313" key="4">
    <source>
        <dbReference type="Proteomes" id="UP001219568"/>
    </source>
</evidence>
<name>A0AAD6IKW2_PENCN</name>
<comment type="caution">
    <text evidence="3">The sequence shown here is derived from an EMBL/GenBank/DDBJ whole genome shotgun (WGS) entry which is preliminary data.</text>
</comment>